<feature type="binding site" evidence="11">
    <location>
        <position position="430"/>
    </location>
    <ligand>
        <name>Zn(2+)</name>
        <dbReference type="ChEBI" id="CHEBI:29105"/>
    </ligand>
</feature>
<dbReference type="FunFam" id="1.10.287.610:FF:000002">
    <property type="entry name" value="DNA ligase"/>
    <property type="match status" value="1"/>
</dbReference>
<dbReference type="PANTHER" id="PTHR23389">
    <property type="entry name" value="CHROMOSOME TRANSMISSION FIDELITY FACTOR 18"/>
    <property type="match status" value="1"/>
</dbReference>
<dbReference type="AlphaFoldDB" id="A0A532V851"/>
<dbReference type="InterPro" id="IPR013840">
    <property type="entry name" value="DNAligase_N"/>
</dbReference>
<dbReference type="GO" id="GO:0003911">
    <property type="term" value="F:DNA ligase (NAD+) activity"/>
    <property type="evidence" value="ECO:0007669"/>
    <property type="project" value="UniProtKB-UniRule"/>
</dbReference>
<organism evidence="13 14">
    <name type="scientific">candidate division TA06 bacterium B3_TA06</name>
    <dbReference type="NCBI Taxonomy" id="2012487"/>
    <lineage>
        <taxon>Bacteria</taxon>
        <taxon>Bacteria division TA06</taxon>
    </lineage>
</organism>
<dbReference type="SMART" id="SM00292">
    <property type="entry name" value="BRCT"/>
    <property type="match status" value="1"/>
</dbReference>
<dbReference type="InterPro" id="IPR001679">
    <property type="entry name" value="DNA_ligase"/>
</dbReference>
<keyword evidence="3 11" id="KW-0235">DNA replication</keyword>
<dbReference type="Proteomes" id="UP000317778">
    <property type="component" value="Unassembled WGS sequence"/>
</dbReference>
<evidence type="ECO:0000256" key="7">
    <source>
        <dbReference type="ARBA" id="ARBA00022842"/>
    </source>
</evidence>
<dbReference type="Pfam" id="PF12826">
    <property type="entry name" value="HHH_2"/>
    <property type="match status" value="1"/>
</dbReference>
<keyword evidence="2 11" id="KW-0436">Ligase</keyword>
<dbReference type="InterPro" id="IPR010994">
    <property type="entry name" value="RuvA_2-like"/>
</dbReference>
<dbReference type="Gene3D" id="1.10.150.20">
    <property type="entry name" value="5' to 3' exonuclease, C-terminal subdomain"/>
    <property type="match status" value="2"/>
</dbReference>
<dbReference type="GO" id="GO:0006281">
    <property type="term" value="P:DNA repair"/>
    <property type="evidence" value="ECO:0007669"/>
    <property type="project" value="UniProtKB-KW"/>
</dbReference>
<comment type="caution">
    <text evidence="13">The sequence shown here is derived from an EMBL/GenBank/DDBJ whole genome shotgun (WGS) entry which is preliminary data.</text>
</comment>
<comment type="similarity">
    <text evidence="11">Belongs to the NAD-dependent DNA ligase family. LigA subfamily.</text>
</comment>
<evidence type="ECO:0000256" key="5">
    <source>
        <dbReference type="ARBA" id="ARBA00022763"/>
    </source>
</evidence>
<dbReference type="SUPFAM" id="SSF52113">
    <property type="entry name" value="BRCT domain"/>
    <property type="match status" value="1"/>
</dbReference>
<dbReference type="PROSITE" id="PS50172">
    <property type="entry name" value="BRCT"/>
    <property type="match status" value="1"/>
</dbReference>
<dbReference type="HAMAP" id="MF_01588">
    <property type="entry name" value="DNA_ligase_A"/>
    <property type="match status" value="1"/>
</dbReference>
<feature type="binding site" evidence="11">
    <location>
        <position position="407"/>
    </location>
    <ligand>
        <name>Zn(2+)</name>
        <dbReference type="ChEBI" id="CHEBI:29105"/>
    </ligand>
</feature>
<proteinExistence type="inferred from homology"/>
<gene>
    <name evidence="11" type="primary">ligA</name>
    <name evidence="13" type="ORF">CEE36_04825</name>
</gene>
<feature type="binding site" evidence="11">
    <location>
        <position position="173"/>
    </location>
    <ligand>
        <name>NAD(+)</name>
        <dbReference type="ChEBI" id="CHEBI:57540"/>
    </ligand>
</feature>
<comment type="catalytic activity">
    <reaction evidence="10 11">
        <text>NAD(+) + (deoxyribonucleotide)n-3'-hydroxyl + 5'-phospho-(deoxyribonucleotide)m = (deoxyribonucleotide)n+m + AMP + beta-nicotinamide D-nucleotide.</text>
        <dbReference type="EC" id="6.5.1.2"/>
    </reaction>
</comment>
<comment type="function">
    <text evidence="1 11">DNA ligase that catalyzes the formation of phosphodiester linkages between 5'-phosphoryl and 3'-hydroxyl groups in double-stranded DNA using NAD as a coenzyme and as the energy source for the reaction. It is essential for DNA replication and repair of damaged DNA.</text>
</comment>
<evidence type="ECO:0000313" key="13">
    <source>
        <dbReference type="EMBL" id="TKJ43359.1"/>
    </source>
</evidence>
<dbReference type="GO" id="GO:0005829">
    <property type="term" value="C:cytosol"/>
    <property type="evidence" value="ECO:0007669"/>
    <property type="project" value="TreeGrafter"/>
</dbReference>
<dbReference type="Pfam" id="PF03120">
    <property type="entry name" value="OB_DNA_ligase"/>
    <property type="match status" value="1"/>
</dbReference>
<keyword evidence="4 11" id="KW-0479">Metal-binding</keyword>
<evidence type="ECO:0000256" key="2">
    <source>
        <dbReference type="ARBA" id="ARBA00022598"/>
    </source>
</evidence>
<feature type="active site" description="N6-AMP-lysine intermediate" evidence="11">
    <location>
        <position position="114"/>
    </location>
</feature>
<evidence type="ECO:0000256" key="10">
    <source>
        <dbReference type="ARBA" id="ARBA00034005"/>
    </source>
</evidence>
<keyword evidence="6 11" id="KW-0862">Zinc</keyword>
<comment type="caution">
    <text evidence="11">Lacks conserved residue(s) required for the propagation of feature annotation.</text>
</comment>
<dbReference type="GO" id="GO:0046872">
    <property type="term" value="F:metal ion binding"/>
    <property type="evidence" value="ECO:0007669"/>
    <property type="project" value="UniProtKB-KW"/>
</dbReference>
<evidence type="ECO:0000256" key="11">
    <source>
        <dbReference type="HAMAP-Rule" id="MF_01588"/>
    </source>
</evidence>
<dbReference type="EMBL" id="NJBO01000005">
    <property type="protein sequence ID" value="TKJ43359.1"/>
    <property type="molecule type" value="Genomic_DNA"/>
</dbReference>
<dbReference type="Gene3D" id="6.20.10.30">
    <property type="match status" value="1"/>
</dbReference>
<feature type="domain" description="BRCT" evidence="12">
    <location>
        <begin position="588"/>
        <end position="667"/>
    </location>
</feature>
<dbReference type="InterPro" id="IPR004149">
    <property type="entry name" value="Znf_DNAligase_C4"/>
</dbReference>
<dbReference type="SUPFAM" id="SSF50249">
    <property type="entry name" value="Nucleic acid-binding proteins"/>
    <property type="match status" value="1"/>
</dbReference>
<dbReference type="InterPro" id="IPR013839">
    <property type="entry name" value="DNAligase_adenylation"/>
</dbReference>
<dbReference type="Pfam" id="PF00533">
    <property type="entry name" value="BRCT"/>
    <property type="match status" value="1"/>
</dbReference>
<dbReference type="CDD" id="cd17748">
    <property type="entry name" value="BRCT_DNA_ligase_like"/>
    <property type="match status" value="1"/>
</dbReference>
<dbReference type="Gene3D" id="2.40.50.140">
    <property type="entry name" value="Nucleic acid-binding proteins"/>
    <property type="match status" value="1"/>
</dbReference>
<evidence type="ECO:0000256" key="9">
    <source>
        <dbReference type="ARBA" id="ARBA00023204"/>
    </source>
</evidence>
<evidence type="ECO:0000256" key="3">
    <source>
        <dbReference type="ARBA" id="ARBA00022705"/>
    </source>
</evidence>
<dbReference type="SUPFAM" id="SSF56091">
    <property type="entry name" value="DNA ligase/mRNA capping enzyme, catalytic domain"/>
    <property type="match status" value="1"/>
</dbReference>
<dbReference type="Gene3D" id="3.40.50.10190">
    <property type="entry name" value="BRCT domain"/>
    <property type="match status" value="1"/>
</dbReference>
<dbReference type="Pfam" id="PF14520">
    <property type="entry name" value="HHH_5"/>
    <property type="match status" value="1"/>
</dbReference>
<dbReference type="GO" id="GO:0003677">
    <property type="term" value="F:DNA binding"/>
    <property type="evidence" value="ECO:0007669"/>
    <property type="project" value="InterPro"/>
</dbReference>
<keyword evidence="7 11" id="KW-0460">Magnesium</keyword>
<keyword evidence="11" id="KW-0464">Manganese</keyword>
<dbReference type="SMART" id="SM00278">
    <property type="entry name" value="HhH1"/>
    <property type="match status" value="2"/>
</dbReference>
<dbReference type="Pfam" id="PF01653">
    <property type="entry name" value="DNA_ligase_aden"/>
    <property type="match status" value="1"/>
</dbReference>
<keyword evidence="5 11" id="KW-0227">DNA damage</keyword>
<keyword evidence="8 11" id="KW-0520">NAD</keyword>
<feature type="binding site" evidence="11">
    <location>
        <begin position="34"/>
        <end position="38"/>
    </location>
    <ligand>
        <name>NAD(+)</name>
        <dbReference type="ChEBI" id="CHEBI:57540"/>
    </ligand>
</feature>
<feature type="binding site" evidence="11">
    <location>
        <begin position="83"/>
        <end position="84"/>
    </location>
    <ligand>
        <name>NAD(+)</name>
        <dbReference type="ChEBI" id="CHEBI:57540"/>
    </ligand>
</feature>
<name>A0A532V851_UNCT6</name>
<evidence type="ECO:0000313" key="14">
    <source>
        <dbReference type="Proteomes" id="UP000317778"/>
    </source>
</evidence>
<dbReference type="EC" id="6.5.1.2" evidence="11"/>
<dbReference type="InterPro" id="IPR018239">
    <property type="entry name" value="DNA_ligase_AS"/>
</dbReference>
<dbReference type="InterPro" id="IPR036420">
    <property type="entry name" value="BRCT_dom_sf"/>
</dbReference>
<dbReference type="PIRSF" id="PIRSF001604">
    <property type="entry name" value="LigA"/>
    <property type="match status" value="1"/>
</dbReference>
<feature type="binding site" evidence="11">
    <location>
        <position position="425"/>
    </location>
    <ligand>
        <name>Zn(2+)</name>
        <dbReference type="ChEBI" id="CHEBI:29105"/>
    </ligand>
</feature>
<feature type="binding site" evidence="11">
    <location>
        <position position="289"/>
    </location>
    <ligand>
        <name>NAD(+)</name>
        <dbReference type="ChEBI" id="CHEBI:57540"/>
    </ligand>
</feature>
<dbReference type="CDD" id="cd00114">
    <property type="entry name" value="LIGANc"/>
    <property type="match status" value="1"/>
</dbReference>
<dbReference type="PANTHER" id="PTHR23389:SF9">
    <property type="entry name" value="DNA LIGASE"/>
    <property type="match status" value="1"/>
</dbReference>
<dbReference type="InterPro" id="IPR012340">
    <property type="entry name" value="NA-bd_OB-fold"/>
</dbReference>
<feature type="binding site" evidence="11">
    <location>
        <position position="410"/>
    </location>
    <ligand>
        <name>Zn(2+)</name>
        <dbReference type="ChEBI" id="CHEBI:29105"/>
    </ligand>
</feature>
<dbReference type="FunFam" id="3.30.470.30:FF:000001">
    <property type="entry name" value="DNA ligase"/>
    <property type="match status" value="1"/>
</dbReference>
<dbReference type="FunFam" id="1.10.150.20:FF:000007">
    <property type="entry name" value="DNA ligase"/>
    <property type="match status" value="1"/>
</dbReference>
<dbReference type="FunFam" id="1.10.150.20:FF:000006">
    <property type="entry name" value="DNA ligase"/>
    <property type="match status" value="1"/>
</dbReference>
<dbReference type="Gene3D" id="3.30.470.30">
    <property type="entry name" value="DNA ligase/mRNA capping enzyme"/>
    <property type="match status" value="1"/>
</dbReference>
<dbReference type="GO" id="GO:0006260">
    <property type="term" value="P:DNA replication"/>
    <property type="evidence" value="ECO:0007669"/>
    <property type="project" value="UniProtKB-KW"/>
</dbReference>
<keyword evidence="9 11" id="KW-0234">DNA repair</keyword>
<feature type="binding site" evidence="11">
    <location>
        <position position="313"/>
    </location>
    <ligand>
        <name>NAD(+)</name>
        <dbReference type="ChEBI" id="CHEBI:57540"/>
    </ligand>
</feature>
<accession>A0A532V851</accession>
<evidence type="ECO:0000256" key="8">
    <source>
        <dbReference type="ARBA" id="ARBA00023027"/>
    </source>
</evidence>
<dbReference type="InterPro" id="IPR001357">
    <property type="entry name" value="BRCT_dom"/>
</dbReference>
<evidence type="ECO:0000259" key="12">
    <source>
        <dbReference type="PROSITE" id="PS50172"/>
    </source>
</evidence>
<dbReference type="Gene3D" id="1.10.287.610">
    <property type="entry name" value="Helix hairpin bin"/>
    <property type="match status" value="1"/>
</dbReference>
<reference evidence="13 14" key="1">
    <citation type="submission" date="2017-06" db="EMBL/GenBank/DDBJ databases">
        <title>Novel microbial phyla capable of carbon fixation and sulfur reduction in deep-sea sediments.</title>
        <authorList>
            <person name="Huang J."/>
            <person name="Baker B."/>
            <person name="Wang Y."/>
        </authorList>
    </citation>
    <scope>NUCLEOTIDE SEQUENCE [LARGE SCALE GENOMIC DNA]</scope>
    <source>
        <strain evidence="13">B3_TA06</strain>
    </source>
</reference>
<dbReference type="Pfam" id="PF03119">
    <property type="entry name" value="DNA_ligase_ZBD"/>
    <property type="match status" value="1"/>
</dbReference>
<sequence>MDKDDARRQIEKLREKINYHNHRYYVLADPVISDAEYDALMKRLADLEKEFPDLVTPDSPTRRVGGQPLEGFEQVRHEVRMMSLDNTYSKEELAEFDRRVRQAVGDQVYVVQQKIDGVAVSLRYEDGVFTRGVTRGDGLTGDDITANLRTVKWIPLKLLEGPLSKGVLIVRGEVYMPKDEFERINKERDEQGLDVFANPRNCTAGSLKLLDSRQVAKRKLAFMTHSPLRPEGWKSDSLYDLLEAIKQAGIPIIPNMCCCENLDEVIRYIEDWEEKRHDVGYAVDGVVIKVDSISAQAELGHTAKSPRWSVAYKYQPEQATTKLLDIQLNVSRTGSVNPVAILDPVFISGTTVSRAGLFNENEIKRKDLRIGDWVLVEKGGEIIPQVIKSIPERRDGSEREFRMPERCPVCGSELERYEGEVAWRCINRDCPAILKASLALYASRGAADIEGMGYMLIVQLVDKGLVKSIADIYDLTREELIALERMGAKSTDYLLRGIEGSKHRPFERILFGLGIRFVGATGARALVGHFSDIDELMDADIDELSEIEGIGPVTAQSIRDFFDNSRNLELIERLRKAGVNFSTETIEVTDQSFAGLSFVFTGGLEKMSREKAGQEVLKRGGKVSSSVSKKTDYVIAGVDPGSKFKKANGLGVKIISEEEFLKLLEGK</sequence>
<evidence type="ECO:0000256" key="1">
    <source>
        <dbReference type="ARBA" id="ARBA00004067"/>
    </source>
</evidence>
<feature type="binding site" evidence="11">
    <location>
        <position position="135"/>
    </location>
    <ligand>
        <name>NAD(+)</name>
        <dbReference type="ChEBI" id="CHEBI:57540"/>
    </ligand>
</feature>
<dbReference type="InterPro" id="IPR004150">
    <property type="entry name" value="NAD_DNA_ligase_OB"/>
</dbReference>
<comment type="cofactor">
    <cofactor evidence="11">
        <name>Mg(2+)</name>
        <dbReference type="ChEBI" id="CHEBI:18420"/>
    </cofactor>
    <cofactor evidence="11">
        <name>Mn(2+)</name>
        <dbReference type="ChEBI" id="CHEBI:29035"/>
    </cofactor>
</comment>
<dbReference type="SUPFAM" id="SSF47781">
    <property type="entry name" value="RuvA domain 2-like"/>
    <property type="match status" value="1"/>
</dbReference>
<dbReference type="InterPro" id="IPR003583">
    <property type="entry name" value="Hlx-hairpin-Hlx_DNA-bd_motif"/>
</dbReference>
<protein>
    <recommendedName>
        <fullName evidence="11">DNA ligase</fullName>
        <ecNumber evidence="11">6.5.1.2</ecNumber>
    </recommendedName>
    <alternativeName>
        <fullName evidence="11">Polydeoxyribonucleotide synthase [NAD(+)]</fullName>
    </alternativeName>
</protein>
<evidence type="ECO:0000256" key="4">
    <source>
        <dbReference type="ARBA" id="ARBA00022723"/>
    </source>
</evidence>
<dbReference type="NCBIfam" id="TIGR00575">
    <property type="entry name" value="dnlj"/>
    <property type="match status" value="1"/>
</dbReference>
<dbReference type="PROSITE" id="PS01055">
    <property type="entry name" value="DNA_LIGASE_N1"/>
    <property type="match status" value="1"/>
</dbReference>
<dbReference type="SMART" id="SM00532">
    <property type="entry name" value="LIGANc"/>
    <property type="match status" value="1"/>
</dbReference>
<evidence type="ECO:0000256" key="6">
    <source>
        <dbReference type="ARBA" id="ARBA00022833"/>
    </source>
</evidence>
<dbReference type="NCBIfam" id="NF005932">
    <property type="entry name" value="PRK07956.1"/>
    <property type="match status" value="1"/>
</dbReference>
<dbReference type="InterPro" id="IPR041663">
    <property type="entry name" value="DisA/LigA_HHH"/>
</dbReference>